<feature type="compositionally biased region" description="Polar residues" evidence="6">
    <location>
        <begin position="194"/>
        <end position="213"/>
    </location>
</feature>
<dbReference type="GO" id="GO:0005634">
    <property type="term" value="C:nucleus"/>
    <property type="evidence" value="ECO:0007669"/>
    <property type="project" value="UniProtKB-SubCell"/>
</dbReference>
<dbReference type="SMART" id="SM00391">
    <property type="entry name" value="MBD"/>
    <property type="match status" value="1"/>
</dbReference>
<dbReference type="InterPro" id="IPR016177">
    <property type="entry name" value="DNA-bd_dom_sf"/>
</dbReference>
<dbReference type="PANTHER" id="PTHR12396">
    <property type="entry name" value="METHYL-CPG BINDING PROTEIN, MBD"/>
    <property type="match status" value="1"/>
</dbReference>
<keyword evidence="4" id="KW-0804">Transcription</keyword>
<dbReference type="GO" id="GO:0003677">
    <property type="term" value="F:DNA binding"/>
    <property type="evidence" value="ECO:0007669"/>
    <property type="project" value="UniProtKB-KW"/>
</dbReference>
<feature type="compositionally biased region" description="Basic and acidic residues" evidence="6">
    <location>
        <begin position="115"/>
        <end position="135"/>
    </location>
</feature>
<keyword evidence="9" id="KW-1185">Reference proteome</keyword>
<keyword evidence="2" id="KW-0805">Transcription regulation</keyword>
<comment type="caution">
    <text evidence="8">The sequence shown here is derived from an EMBL/GenBank/DDBJ whole genome shotgun (WGS) entry which is preliminary data.</text>
</comment>
<dbReference type="Proteomes" id="UP001634393">
    <property type="component" value="Unassembled WGS sequence"/>
</dbReference>
<keyword evidence="5" id="KW-0539">Nucleus</keyword>
<dbReference type="PANTHER" id="PTHR12396:SF46">
    <property type="entry name" value="METHYL-CPG-BINDING DOMAIN-CONTAINING PROTEIN 6"/>
    <property type="match status" value="1"/>
</dbReference>
<feature type="compositionally biased region" description="Basic residues" evidence="6">
    <location>
        <begin position="146"/>
        <end position="156"/>
    </location>
</feature>
<name>A0ABD3SW69_9LAMI</name>
<dbReference type="EMBL" id="JBJXBP010000005">
    <property type="protein sequence ID" value="KAL3828596.1"/>
    <property type="molecule type" value="Genomic_DNA"/>
</dbReference>
<feature type="domain" description="MBD" evidence="7">
    <location>
        <begin position="70"/>
        <end position="144"/>
    </location>
</feature>
<accession>A0ABD3SW69</accession>
<feature type="compositionally biased region" description="Polar residues" evidence="6">
    <location>
        <begin position="240"/>
        <end position="249"/>
    </location>
</feature>
<feature type="compositionally biased region" description="Basic and acidic residues" evidence="6">
    <location>
        <begin position="225"/>
        <end position="236"/>
    </location>
</feature>
<protein>
    <recommendedName>
        <fullName evidence="7">MBD domain-containing protein</fullName>
    </recommendedName>
</protein>
<evidence type="ECO:0000313" key="8">
    <source>
        <dbReference type="EMBL" id="KAL3828596.1"/>
    </source>
</evidence>
<proteinExistence type="predicted"/>
<sequence length="249" mass="27230">MSSPKPDPVRPQDPEVSPTAPDPLLQSGSFIDPDQPAFEPGTVIAAQPISMVAPDGTDATPRAPVMRRSLEEMAKRPNWLPEDWKIDLKVRTSGASAGLIDRYYYPPSGQRKFRSKTEVLRYLDTESNPKQKLDTEADAGPSGNQKQKKSSVKRKKSEAVNSDTNHSPHVVSSEKSPVSPKQKKSSVKGKKSEAINSDTNHTPHVVSSETSPVSPKQKKSSMKGKKSEAVKSDINDSPHALNNESRQEI</sequence>
<organism evidence="8 9">
    <name type="scientific">Penstemon smallii</name>
    <dbReference type="NCBI Taxonomy" id="265156"/>
    <lineage>
        <taxon>Eukaryota</taxon>
        <taxon>Viridiplantae</taxon>
        <taxon>Streptophyta</taxon>
        <taxon>Embryophyta</taxon>
        <taxon>Tracheophyta</taxon>
        <taxon>Spermatophyta</taxon>
        <taxon>Magnoliopsida</taxon>
        <taxon>eudicotyledons</taxon>
        <taxon>Gunneridae</taxon>
        <taxon>Pentapetalae</taxon>
        <taxon>asterids</taxon>
        <taxon>lamiids</taxon>
        <taxon>Lamiales</taxon>
        <taxon>Plantaginaceae</taxon>
        <taxon>Cheloneae</taxon>
        <taxon>Penstemon</taxon>
    </lineage>
</organism>
<dbReference type="AlphaFoldDB" id="A0ABD3SW69"/>
<feature type="compositionally biased region" description="Low complexity" evidence="6">
    <location>
        <begin position="167"/>
        <end position="180"/>
    </location>
</feature>
<dbReference type="Pfam" id="PF01429">
    <property type="entry name" value="MBD"/>
    <property type="match status" value="1"/>
</dbReference>
<reference evidence="8 9" key="1">
    <citation type="submission" date="2024-12" db="EMBL/GenBank/DDBJ databases">
        <title>The unique morphological basis and parallel evolutionary history of personate flowers in Penstemon.</title>
        <authorList>
            <person name="Depatie T.H."/>
            <person name="Wessinger C.A."/>
        </authorList>
    </citation>
    <scope>NUCLEOTIDE SEQUENCE [LARGE SCALE GENOMIC DNA]</scope>
    <source>
        <strain evidence="8">WTNN_2</strain>
        <tissue evidence="8">Leaf</tissue>
    </source>
</reference>
<feature type="region of interest" description="Disordered" evidence="6">
    <location>
        <begin position="1"/>
        <end position="39"/>
    </location>
</feature>
<keyword evidence="3" id="KW-0238">DNA-binding</keyword>
<comment type="subcellular location">
    <subcellularLocation>
        <location evidence="1">Nucleus</location>
    </subcellularLocation>
</comment>
<evidence type="ECO:0000256" key="6">
    <source>
        <dbReference type="SAM" id="MobiDB-lite"/>
    </source>
</evidence>
<evidence type="ECO:0000259" key="7">
    <source>
        <dbReference type="PROSITE" id="PS50982"/>
    </source>
</evidence>
<dbReference type="PROSITE" id="PS50982">
    <property type="entry name" value="MBD"/>
    <property type="match status" value="1"/>
</dbReference>
<dbReference type="Gene3D" id="3.30.890.10">
    <property type="entry name" value="Methyl-cpg-binding Protein 2, Chain A"/>
    <property type="match status" value="1"/>
</dbReference>
<dbReference type="SUPFAM" id="SSF54171">
    <property type="entry name" value="DNA-binding domain"/>
    <property type="match status" value="1"/>
</dbReference>
<evidence type="ECO:0000256" key="2">
    <source>
        <dbReference type="ARBA" id="ARBA00023015"/>
    </source>
</evidence>
<evidence type="ECO:0000256" key="4">
    <source>
        <dbReference type="ARBA" id="ARBA00023163"/>
    </source>
</evidence>
<evidence type="ECO:0000256" key="5">
    <source>
        <dbReference type="ARBA" id="ARBA00023242"/>
    </source>
</evidence>
<dbReference type="InterPro" id="IPR001739">
    <property type="entry name" value="Methyl_CpG_DNA-bd"/>
</dbReference>
<evidence type="ECO:0000256" key="1">
    <source>
        <dbReference type="ARBA" id="ARBA00004123"/>
    </source>
</evidence>
<dbReference type="CDD" id="cd00122">
    <property type="entry name" value="MBD"/>
    <property type="match status" value="1"/>
</dbReference>
<evidence type="ECO:0000256" key="3">
    <source>
        <dbReference type="ARBA" id="ARBA00023125"/>
    </source>
</evidence>
<feature type="region of interest" description="Disordered" evidence="6">
    <location>
        <begin position="97"/>
        <end position="249"/>
    </location>
</feature>
<evidence type="ECO:0000313" key="9">
    <source>
        <dbReference type="Proteomes" id="UP001634393"/>
    </source>
</evidence>
<gene>
    <name evidence="8" type="ORF">ACJIZ3_017398</name>
</gene>